<dbReference type="AlphaFoldDB" id="A0A6G4W797"/>
<sequence>MTEAKTPTPWYVSGFEAGAGGDSRVVMGADGFSIAHVMDRTPMENAADADFIVKAVNAFKEMKKALTAASHARRSYQYGNSAPDLAQSTADLCDAALSGTSNAVEPILSGAEKKAQGARCGCQGVDDYCPCQNAPDRETRRARTALAARKED</sequence>
<reference evidence="1 2" key="1">
    <citation type="submission" date="2020-02" db="EMBL/GenBank/DDBJ databases">
        <title>Genome sequence of strain CCNWXJ40-4.</title>
        <authorList>
            <person name="Gao J."/>
            <person name="Sun J."/>
        </authorList>
    </citation>
    <scope>NUCLEOTIDE SEQUENCE [LARGE SCALE GENOMIC DNA]</scope>
    <source>
        <strain evidence="1 2">CCNWXJ 40-4</strain>
    </source>
</reference>
<comment type="caution">
    <text evidence="1">The sequence shown here is derived from an EMBL/GenBank/DDBJ whole genome shotgun (WGS) entry which is preliminary data.</text>
</comment>
<protein>
    <submittedName>
        <fullName evidence="1">Uncharacterized protein</fullName>
    </submittedName>
</protein>
<dbReference type="Proteomes" id="UP001642900">
    <property type="component" value="Unassembled WGS sequence"/>
</dbReference>
<accession>A0A6G4W797</accession>
<gene>
    <name evidence="1" type="ORF">G6N73_04665</name>
</gene>
<evidence type="ECO:0000313" key="2">
    <source>
        <dbReference type="Proteomes" id="UP001642900"/>
    </source>
</evidence>
<organism evidence="1 2">
    <name type="scientific">Allomesorhizobium camelthorni</name>
    <dbReference type="NCBI Taxonomy" id="475069"/>
    <lineage>
        <taxon>Bacteria</taxon>
        <taxon>Pseudomonadati</taxon>
        <taxon>Pseudomonadota</taxon>
        <taxon>Alphaproteobacteria</taxon>
        <taxon>Hyphomicrobiales</taxon>
        <taxon>Phyllobacteriaceae</taxon>
        <taxon>Allomesorhizobium</taxon>
    </lineage>
</organism>
<dbReference type="RefSeq" id="WP_165024020.1">
    <property type="nucleotide sequence ID" value="NZ_JAAKZF010000003.1"/>
</dbReference>
<keyword evidence="2" id="KW-1185">Reference proteome</keyword>
<name>A0A6G4W797_9HYPH</name>
<dbReference type="EMBL" id="JAAKZF010000003">
    <property type="protein sequence ID" value="NGO50479.1"/>
    <property type="molecule type" value="Genomic_DNA"/>
</dbReference>
<evidence type="ECO:0000313" key="1">
    <source>
        <dbReference type="EMBL" id="NGO50479.1"/>
    </source>
</evidence>
<proteinExistence type="predicted"/>